<dbReference type="OrthoDB" id="7875889at2759"/>
<dbReference type="InterPro" id="IPR057227">
    <property type="entry name" value="DUF7905"/>
</dbReference>
<reference evidence="2 3" key="1">
    <citation type="submission" date="2018-06" db="EMBL/GenBank/DDBJ databases">
        <title>Comparative genomics reveals the genomic features of Rhizophagus irregularis, R. cerebriforme, R. diaphanum and Gigaspora rosea, and their symbiotic lifestyle signature.</title>
        <authorList>
            <person name="Morin E."/>
            <person name="San Clemente H."/>
            <person name="Chen E.C.H."/>
            <person name="De La Providencia I."/>
            <person name="Hainaut M."/>
            <person name="Kuo A."/>
            <person name="Kohler A."/>
            <person name="Murat C."/>
            <person name="Tang N."/>
            <person name="Roy S."/>
            <person name="Loubradou J."/>
            <person name="Henrissat B."/>
            <person name="Grigoriev I.V."/>
            <person name="Corradi N."/>
            <person name="Roux C."/>
            <person name="Martin F.M."/>
        </authorList>
    </citation>
    <scope>NUCLEOTIDE SEQUENCE [LARGE SCALE GENOMIC DNA]</scope>
    <source>
        <strain evidence="2 3">DAOM 227022</strain>
    </source>
</reference>
<evidence type="ECO:0000313" key="3">
    <source>
        <dbReference type="Proteomes" id="UP000265703"/>
    </source>
</evidence>
<dbReference type="STRING" id="658196.A0A397SQJ0"/>
<dbReference type="AlphaFoldDB" id="A0A397SQJ0"/>
<organism evidence="2 3">
    <name type="scientific">Glomus cerebriforme</name>
    <dbReference type="NCBI Taxonomy" id="658196"/>
    <lineage>
        <taxon>Eukaryota</taxon>
        <taxon>Fungi</taxon>
        <taxon>Fungi incertae sedis</taxon>
        <taxon>Mucoromycota</taxon>
        <taxon>Glomeromycotina</taxon>
        <taxon>Glomeromycetes</taxon>
        <taxon>Glomerales</taxon>
        <taxon>Glomeraceae</taxon>
        <taxon>Glomus</taxon>
    </lineage>
</organism>
<sequence>MEDVLKEGLEYVRVHKGEIRFYGSLGKTFFSNVGDDIKGKLWEFTDLKDVLVSGYGVKPKFREIATYDNKLIGGFIEVLGSNPVNKSKSAYYEILAEARNAPQDNVSNVYMYLNMGFVSLEKVMLNWDPLVNIDWTILDRKTDFSMILATRRAIRHDVRPFSTFVKKVSVSPESRAISYENVMFPKTGDMALEVKSINFKQVSKFQLHYPFVAEVARVEKLKIVEQPNSNKHTGKTGFGNIHYTIEIYNEAHREAFKKNSSLGSGEIASWTVDSILGENPQRSILVEFVKTMLLLVERCHKVAELKSQQAEENQ</sequence>
<proteinExistence type="predicted"/>
<dbReference type="Proteomes" id="UP000265703">
    <property type="component" value="Unassembled WGS sequence"/>
</dbReference>
<gene>
    <name evidence="2" type="ORF">C1645_262147</name>
</gene>
<protein>
    <recommendedName>
        <fullName evidence="1">DUF7905 domain-containing protein</fullName>
    </recommendedName>
</protein>
<keyword evidence="3" id="KW-1185">Reference proteome</keyword>
<evidence type="ECO:0000313" key="2">
    <source>
        <dbReference type="EMBL" id="RIA87972.1"/>
    </source>
</evidence>
<dbReference type="EMBL" id="QKYT01000284">
    <property type="protein sequence ID" value="RIA87972.1"/>
    <property type="molecule type" value="Genomic_DNA"/>
</dbReference>
<evidence type="ECO:0000259" key="1">
    <source>
        <dbReference type="Pfam" id="PF25482"/>
    </source>
</evidence>
<feature type="domain" description="DUF7905" evidence="1">
    <location>
        <begin position="1"/>
        <end position="277"/>
    </location>
</feature>
<dbReference type="Pfam" id="PF25482">
    <property type="entry name" value="DUF7905"/>
    <property type="match status" value="1"/>
</dbReference>
<comment type="caution">
    <text evidence="2">The sequence shown here is derived from an EMBL/GenBank/DDBJ whole genome shotgun (WGS) entry which is preliminary data.</text>
</comment>
<accession>A0A397SQJ0</accession>
<name>A0A397SQJ0_9GLOM</name>